<evidence type="ECO:0000313" key="2">
    <source>
        <dbReference type="EMBL" id="KAB1638086.1"/>
    </source>
</evidence>
<dbReference type="EMBL" id="WBJX01000002">
    <property type="protein sequence ID" value="KAB1638086.1"/>
    <property type="molecule type" value="Genomic_DNA"/>
</dbReference>
<dbReference type="Proteomes" id="UP000490386">
    <property type="component" value="Unassembled WGS sequence"/>
</dbReference>
<dbReference type="Gene3D" id="3.30.450.40">
    <property type="match status" value="1"/>
</dbReference>
<dbReference type="InterPro" id="IPR029016">
    <property type="entry name" value="GAF-like_dom_sf"/>
</dbReference>
<gene>
    <name evidence="2" type="ORF">F8O03_06635</name>
</gene>
<feature type="region of interest" description="Disordered" evidence="1">
    <location>
        <begin position="1"/>
        <end position="69"/>
    </location>
</feature>
<sequence length="474" mass="50880">MHDSAPPRHPARGHHTQPLATPDPPPGNPRANGVESTRGAPTPARCQQTQRREPVRQKGDGMTLPLEAAFPSTSDLTSYSRLLSDVYDAEFSGKRAPAHPRDVIADSWARLRRRGVRPSRRPASAKHAEPASTGASATNELDSDALLLTSLIRANLGHLSTLLRDDTAVLVISDRHGRIVARSGGTQMLARADDLGFVEGAAWGENSVGTNAIGTALAARRAVQVHGAEHYSRSQHLWSCTAAPVRDPRNGRTLGTVDLSFEVADAHPMSLGLISLLAQAATQDLRERHHRDIADLRAASFSATRELDHPWAVVDKWGWVAASHGVDVNSRIPLPRGLQAGDTWTTPSGEVLISGLDRGFLLAPARASTTQADAPPETTITVSATGTGALVELRTPTDSREVRIPSRQADILFLLAAAPRGLTARDLSTRLYGTPEHDVTVRAEISRLRRHLGNVLIAAPYRFAPGITVTATDN</sequence>
<keyword evidence="3" id="KW-1185">Reference proteome</keyword>
<comment type="caution">
    <text evidence="2">The sequence shown here is derived from an EMBL/GenBank/DDBJ whole genome shotgun (WGS) entry which is preliminary data.</text>
</comment>
<protein>
    <submittedName>
        <fullName evidence="2">GAF domain-containing protein</fullName>
    </submittedName>
</protein>
<feature type="compositionally biased region" description="Basic residues" evidence="1">
    <location>
        <begin position="114"/>
        <end position="124"/>
    </location>
</feature>
<name>A0A7J5B239_9MICO</name>
<reference evidence="2 3" key="1">
    <citation type="submission" date="2019-09" db="EMBL/GenBank/DDBJ databases">
        <title>Phylogeny of genus Pseudoclavibacter and closely related genus.</title>
        <authorList>
            <person name="Li Y."/>
        </authorList>
    </citation>
    <scope>NUCLEOTIDE SEQUENCE [LARGE SCALE GENOMIC DNA]</scope>
    <source>
        <strain evidence="2 3">THG-MD12</strain>
    </source>
</reference>
<accession>A0A7J5B239</accession>
<feature type="compositionally biased region" description="Basic and acidic residues" evidence="1">
    <location>
        <begin position="50"/>
        <end position="59"/>
    </location>
</feature>
<dbReference type="OrthoDB" id="3928741at2"/>
<evidence type="ECO:0000313" key="3">
    <source>
        <dbReference type="Proteomes" id="UP000490386"/>
    </source>
</evidence>
<organism evidence="2 3">
    <name type="scientific">Pseudoclavibacter terrae</name>
    <dbReference type="NCBI Taxonomy" id="1530195"/>
    <lineage>
        <taxon>Bacteria</taxon>
        <taxon>Bacillati</taxon>
        <taxon>Actinomycetota</taxon>
        <taxon>Actinomycetes</taxon>
        <taxon>Micrococcales</taxon>
        <taxon>Microbacteriaceae</taxon>
        <taxon>Pseudoclavibacter</taxon>
    </lineage>
</organism>
<proteinExistence type="predicted"/>
<dbReference type="AlphaFoldDB" id="A0A7J5B239"/>
<evidence type="ECO:0000256" key="1">
    <source>
        <dbReference type="SAM" id="MobiDB-lite"/>
    </source>
</evidence>
<feature type="region of interest" description="Disordered" evidence="1">
    <location>
        <begin position="114"/>
        <end position="137"/>
    </location>
</feature>